<dbReference type="InParanoid" id="A0A7N2LPH3"/>
<evidence type="ECO:0000256" key="2">
    <source>
        <dbReference type="SAM" id="MobiDB-lite"/>
    </source>
</evidence>
<dbReference type="PANTHER" id="PTHR35099">
    <property type="entry name" value="OS02G0182700 PROTEIN"/>
    <property type="match status" value="1"/>
</dbReference>
<feature type="region of interest" description="Disordered" evidence="2">
    <location>
        <begin position="47"/>
        <end position="129"/>
    </location>
</feature>
<evidence type="ECO:0000313" key="3">
    <source>
        <dbReference type="EnsemblPlants" id="QL05p034085:mrna"/>
    </source>
</evidence>
<organism evidence="3 4">
    <name type="scientific">Quercus lobata</name>
    <name type="common">Valley oak</name>
    <dbReference type="NCBI Taxonomy" id="97700"/>
    <lineage>
        <taxon>Eukaryota</taxon>
        <taxon>Viridiplantae</taxon>
        <taxon>Streptophyta</taxon>
        <taxon>Embryophyta</taxon>
        <taxon>Tracheophyta</taxon>
        <taxon>Spermatophyta</taxon>
        <taxon>Magnoliopsida</taxon>
        <taxon>eudicotyledons</taxon>
        <taxon>Gunneridae</taxon>
        <taxon>Pentapetalae</taxon>
        <taxon>rosids</taxon>
        <taxon>fabids</taxon>
        <taxon>Fagales</taxon>
        <taxon>Fagaceae</taxon>
        <taxon>Quercus</taxon>
    </lineage>
</organism>
<dbReference type="Gramene" id="QL05p034085:mrna">
    <property type="protein sequence ID" value="QL05p034085:mrna"/>
    <property type="gene ID" value="QL05p034085"/>
</dbReference>
<dbReference type="AlphaFoldDB" id="A0A7N2LPH3"/>
<feature type="coiled-coil region" evidence="1">
    <location>
        <begin position="129"/>
        <end position="177"/>
    </location>
</feature>
<evidence type="ECO:0000313" key="4">
    <source>
        <dbReference type="Proteomes" id="UP000594261"/>
    </source>
</evidence>
<gene>
    <name evidence="3" type="primary">LOC115992937</name>
</gene>
<dbReference type="EnsemblPlants" id="QL05p034085:mrna">
    <property type="protein sequence ID" value="QL05p034085:mrna"/>
    <property type="gene ID" value="QL05p034085"/>
</dbReference>
<dbReference type="Proteomes" id="UP000594261">
    <property type="component" value="Chromosome 5"/>
</dbReference>
<dbReference type="RefSeq" id="XP_030973042.1">
    <property type="nucleotide sequence ID" value="XM_031117182.1"/>
</dbReference>
<dbReference type="FunCoup" id="A0A7N2LPH3">
    <property type="interactions" value="280"/>
</dbReference>
<evidence type="ECO:0000256" key="1">
    <source>
        <dbReference type="SAM" id="Coils"/>
    </source>
</evidence>
<dbReference type="OMA" id="FATSECH"/>
<accession>A0A7N2LPH3</accession>
<dbReference type="EMBL" id="LRBV02000005">
    <property type="status" value="NOT_ANNOTATED_CDS"/>
    <property type="molecule type" value="Genomic_DNA"/>
</dbReference>
<sequence>MSDDEWVKEAMTDDTVVVDLLLRLFQAQPPLPKPVQAVLRLGWTVRQRRSKSAPRHGDSTTTKKKKAEPARASPTTPLSWSGATSASGGALDGFEESSRLSKPTESSRSKVAVNGETNTNKRSRKRKSLAELREEESLLLTERINLKNELAALCLSLEKQRATNDSLKRIKHDLQSQQNEKTTTASAMASVAAISDRPQKIEEVCDPAASIFPTGVACNDVDAVPHPGQSKIEEVKESETSFVLPDLNLPFDDDSRMS</sequence>
<keyword evidence="4" id="KW-1185">Reference proteome</keyword>
<reference evidence="3" key="2">
    <citation type="submission" date="2021-01" db="UniProtKB">
        <authorList>
            <consortium name="EnsemblPlants"/>
        </authorList>
    </citation>
    <scope>IDENTIFICATION</scope>
</reference>
<dbReference type="GeneID" id="115992937"/>
<name>A0A7N2LPH3_QUELO</name>
<proteinExistence type="predicted"/>
<reference evidence="3 4" key="1">
    <citation type="journal article" date="2016" name="G3 (Bethesda)">
        <title>First Draft Assembly and Annotation of the Genome of a California Endemic Oak Quercus lobata Nee (Fagaceae).</title>
        <authorList>
            <person name="Sork V.L."/>
            <person name="Fitz-Gibbon S.T."/>
            <person name="Puiu D."/>
            <person name="Crepeau M."/>
            <person name="Gugger P.F."/>
            <person name="Sherman R."/>
            <person name="Stevens K."/>
            <person name="Langley C.H."/>
            <person name="Pellegrini M."/>
            <person name="Salzberg S.L."/>
        </authorList>
    </citation>
    <scope>NUCLEOTIDE SEQUENCE [LARGE SCALE GENOMIC DNA]</scope>
    <source>
        <strain evidence="3 4">cv. SW786</strain>
    </source>
</reference>
<dbReference type="KEGG" id="qlo:115992937"/>
<keyword evidence="1" id="KW-0175">Coiled coil</keyword>
<dbReference type="PANTHER" id="PTHR35099:SF10">
    <property type="entry name" value="BZIP DOMAIN-CONTAINING PROTEIN"/>
    <property type="match status" value="1"/>
</dbReference>
<dbReference type="OrthoDB" id="1724644at2759"/>
<protein>
    <submittedName>
        <fullName evidence="3">Uncharacterized protein</fullName>
    </submittedName>
</protein>